<organism evidence="3 4">
    <name type="scientific">Reticulibacter mediterranei</name>
    <dbReference type="NCBI Taxonomy" id="2778369"/>
    <lineage>
        <taxon>Bacteria</taxon>
        <taxon>Bacillati</taxon>
        <taxon>Chloroflexota</taxon>
        <taxon>Ktedonobacteria</taxon>
        <taxon>Ktedonobacterales</taxon>
        <taxon>Reticulibacteraceae</taxon>
        <taxon>Reticulibacter</taxon>
    </lineage>
</organism>
<dbReference type="AlphaFoldDB" id="A0A8J3IJ81"/>
<evidence type="ECO:0000313" key="4">
    <source>
        <dbReference type="Proteomes" id="UP000597444"/>
    </source>
</evidence>
<sequence length="466" mass="51927">MKDMRMFDQNNQEHESFDDEQEIEISDLSEGYKTGKERHGATTNVRKIALSSRYTPQQKRRRTIIISSIILVVLSVFLVSMFPMQTLLPKLLPSDKKQMLSGDNLFYFPEFPSWGEFTLDGQSLKSAPMTDSGPPIAITRGTHVLQWRGEPFAPLQCELVVPPVVSYLQKNCIVRPGGANEYTKDAWIIAFRDSPSLEQLPLNEQKALKHVLQDLLDKLESSEMVQVGERYSYQQNGQAFTAKQPLQATQRFVLDTNIAALGACKGPRFGADCTNGGSSDCRLLCTLNWPIRMGDATMLGWHIAAVARQNWEYTPQDKQVSRTGVNTPGDQYLVTFQVTREHNQWHAAFHPQGASPFDDPNCIGLVGQLTSLGEYQQLEETQQRITWSFSSGSNRASGCLATGSVQGGTSLQLPASSGNNVYLLYRFNQLQAASEPAHLLWPTLPFADKHVQDVAAQIANHAVFVS</sequence>
<dbReference type="Proteomes" id="UP000597444">
    <property type="component" value="Unassembled WGS sequence"/>
</dbReference>
<proteinExistence type="predicted"/>
<accession>A0A8J3IJ81</accession>
<evidence type="ECO:0000256" key="1">
    <source>
        <dbReference type="SAM" id="MobiDB-lite"/>
    </source>
</evidence>
<reference evidence="3" key="1">
    <citation type="submission" date="2020-10" db="EMBL/GenBank/DDBJ databases">
        <title>Taxonomic study of unclassified bacteria belonging to the class Ktedonobacteria.</title>
        <authorList>
            <person name="Yabe S."/>
            <person name="Wang C.M."/>
            <person name="Zheng Y."/>
            <person name="Sakai Y."/>
            <person name="Cavaletti L."/>
            <person name="Monciardini P."/>
            <person name="Donadio S."/>
        </authorList>
    </citation>
    <scope>NUCLEOTIDE SEQUENCE</scope>
    <source>
        <strain evidence="3">ID150040</strain>
    </source>
</reference>
<feature type="transmembrane region" description="Helical" evidence="2">
    <location>
        <begin position="63"/>
        <end position="84"/>
    </location>
</feature>
<name>A0A8J3IJ81_9CHLR</name>
<keyword evidence="2" id="KW-1133">Transmembrane helix</keyword>
<gene>
    <name evidence="3" type="ORF">KSF_035030</name>
</gene>
<protein>
    <submittedName>
        <fullName evidence="3">Uncharacterized protein</fullName>
    </submittedName>
</protein>
<evidence type="ECO:0000313" key="3">
    <source>
        <dbReference type="EMBL" id="GHO93455.1"/>
    </source>
</evidence>
<keyword evidence="2" id="KW-0812">Transmembrane</keyword>
<keyword evidence="2" id="KW-0472">Membrane</keyword>
<dbReference type="EMBL" id="BNJK01000001">
    <property type="protein sequence ID" value="GHO93455.1"/>
    <property type="molecule type" value="Genomic_DNA"/>
</dbReference>
<keyword evidence="4" id="KW-1185">Reference proteome</keyword>
<feature type="region of interest" description="Disordered" evidence="1">
    <location>
        <begin position="1"/>
        <end position="21"/>
    </location>
</feature>
<comment type="caution">
    <text evidence="3">The sequence shown here is derived from an EMBL/GenBank/DDBJ whole genome shotgun (WGS) entry which is preliminary data.</text>
</comment>
<evidence type="ECO:0000256" key="2">
    <source>
        <dbReference type="SAM" id="Phobius"/>
    </source>
</evidence>
<feature type="compositionally biased region" description="Basic and acidic residues" evidence="1">
    <location>
        <begin position="1"/>
        <end position="15"/>
    </location>
</feature>